<dbReference type="eggNOG" id="ENOG502Z7JG">
    <property type="taxonomic scope" value="Bacteria"/>
</dbReference>
<dbReference type="KEGG" id="mop:Mesop_3749"/>
<dbReference type="EMBL" id="CP002279">
    <property type="protein sequence ID" value="AEH88190.1"/>
    <property type="molecule type" value="Genomic_DNA"/>
</dbReference>
<evidence type="ECO:0000313" key="2">
    <source>
        <dbReference type="Proteomes" id="UP000001623"/>
    </source>
</evidence>
<name>F7XZX6_MESOW</name>
<dbReference type="AlphaFoldDB" id="F7XZX6"/>
<sequence length="341" mass="37093">MPMLDIFNDDAFSVVSLTDSINKLKFVPGRLGQLGLFQESGVTTTTVAIEERDGVLKLIAPTARGGPGTTLDKTLRSARPFLVPHFEINDAVYAEEVQNVRAWGSMTELDTVMGKVGERLTTHTQSMEATIEYARIGAIKGIVTYADSTTLNLFTEFGVSQEAEVAFDLANANPASGVLRKKCAGIIRTIANNLAGTVFSSVRAECGDAFFDDLIAHPEVRASYLAQAEASQLRSGYVSGGQSFGIFEFGGITWENYRGQVDATAFVNTDKCHLFPVGVPNLFRSYFAPGDYMETVNTIGQRMYAKQYLMDNGKGVNLDSQSNILSICTRPKTLMQGKRTA</sequence>
<proteinExistence type="predicted"/>
<dbReference type="Proteomes" id="UP000001623">
    <property type="component" value="Chromosome"/>
</dbReference>
<dbReference type="RefSeq" id="WP_013894874.1">
    <property type="nucleotide sequence ID" value="NC_015675.1"/>
</dbReference>
<dbReference type="STRING" id="536019.Mesop_3749"/>
<gene>
    <name evidence="1" type="ordered locus">Mesop_3749</name>
</gene>
<evidence type="ECO:0000313" key="1">
    <source>
        <dbReference type="EMBL" id="AEH88190.1"/>
    </source>
</evidence>
<dbReference type="InterPro" id="IPR005564">
    <property type="entry name" value="Major_capsid_GpE"/>
</dbReference>
<dbReference type="Pfam" id="PF03864">
    <property type="entry name" value="Phage_cap_E"/>
    <property type="match status" value="1"/>
</dbReference>
<organism evidence="1 2">
    <name type="scientific">Mesorhizobium opportunistum (strain LMG 24607 / HAMBI 3007 / WSM2075)</name>
    <dbReference type="NCBI Taxonomy" id="536019"/>
    <lineage>
        <taxon>Bacteria</taxon>
        <taxon>Pseudomonadati</taxon>
        <taxon>Pseudomonadota</taxon>
        <taxon>Alphaproteobacteria</taxon>
        <taxon>Hyphomicrobiales</taxon>
        <taxon>Phyllobacteriaceae</taxon>
        <taxon>Mesorhizobium</taxon>
    </lineage>
</organism>
<accession>F7XZX6</accession>
<reference evidence="1 2" key="1">
    <citation type="submission" date="2010-10" db="EMBL/GenBank/DDBJ databases">
        <title>Complete sequence of Mesorhizobium opportunistum WSM2075.</title>
        <authorList>
            <consortium name="US DOE Joint Genome Institute"/>
            <person name="Lucas S."/>
            <person name="Copeland A."/>
            <person name="Lapidus A."/>
            <person name="Cheng J.-F."/>
            <person name="Bruce D."/>
            <person name="Goodwin L."/>
            <person name="Pitluck S."/>
            <person name="Chertkov O."/>
            <person name="Misra M."/>
            <person name="Detter J.C."/>
            <person name="Han C."/>
            <person name="Tapia R."/>
            <person name="Land M."/>
            <person name="Hauser L."/>
            <person name="Kyrpides N."/>
            <person name="Ovchinnikova G."/>
            <person name="Mavrommatis K.M."/>
            <person name="Tiwari R.P."/>
            <person name="Howieson J.G."/>
            <person name="O'Hara G.W."/>
            <person name="Nandasena K.G."/>
            <person name="Woyke T."/>
        </authorList>
    </citation>
    <scope>NUCLEOTIDE SEQUENCE [LARGE SCALE GENOMIC DNA]</scope>
    <source>
        <strain evidence="2">LMG 24607 / HAMBI 3007 / WSM2075</strain>
    </source>
</reference>
<protein>
    <submittedName>
        <fullName evidence="1">Phage protein GP20</fullName>
    </submittedName>
</protein>
<dbReference type="HOGENOM" id="CLU_067025_0_0_5"/>